<reference evidence="2" key="1">
    <citation type="submission" date="2014-01" db="EMBL/GenBank/DDBJ databases">
        <authorList>
            <person name="Brown-Elliot B."/>
            <person name="Wallace R."/>
            <person name="Lenaerts A."/>
            <person name="Ordway D."/>
            <person name="DeGroote M.A."/>
            <person name="Parker T."/>
            <person name="Sizemore C."/>
            <person name="Tallon L.J."/>
            <person name="Sadzewicz L.K."/>
            <person name="Sengamalay N."/>
            <person name="Fraser C.M."/>
            <person name="Hine E."/>
            <person name="Shefchek K.A."/>
            <person name="Das S.P."/>
            <person name="Tettelin H."/>
        </authorList>
    </citation>
    <scope>NUCLEOTIDE SEQUENCE [LARGE SCALE GENOMIC DNA]</scope>
    <source>
        <strain evidence="2">4042</strain>
    </source>
</reference>
<feature type="compositionally biased region" description="Low complexity" evidence="1">
    <location>
        <begin position="1"/>
        <end position="12"/>
    </location>
</feature>
<gene>
    <name evidence="2" type="ORF">I553_2677</name>
</gene>
<accession>X7Z200</accession>
<name>X7Z200_MYCXE</name>
<comment type="caution">
    <text evidence="2">The sequence shown here is derived from an EMBL/GenBank/DDBJ whole genome shotgun (WGS) entry which is preliminary data.</text>
</comment>
<evidence type="ECO:0000313" key="2">
    <source>
        <dbReference type="EMBL" id="EUA13349.1"/>
    </source>
</evidence>
<organism evidence="2">
    <name type="scientific">Mycobacterium xenopi 4042</name>
    <dbReference type="NCBI Taxonomy" id="1299334"/>
    <lineage>
        <taxon>Bacteria</taxon>
        <taxon>Bacillati</taxon>
        <taxon>Actinomycetota</taxon>
        <taxon>Actinomycetes</taxon>
        <taxon>Mycobacteriales</taxon>
        <taxon>Mycobacteriaceae</taxon>
        <taxon>Mycobacterium</taxon>
    </lineage>
</organism>
<proteinExistence type="predicted"/>
<sequence>MKNSSRSASAMSPGGGAGSTSPMNRLGGQRFRLPPGLRSARWGRR</sequence>
<dbReference type="EMBL" id="JAOB01000082">
    <property type="protein sequence ID" value="EUA13349.1"/>
    <property type="molecule type" value="Genomic_DNA"/>
</dbReference>
<feature type="region of interest" description="Disordered" evidence="1">
    <location>
        <begin position="1"/>
        <end position="45"/>
    </location>
</feature>
<evidence type="ECO:0000256" key="1">
    <source>
        <dbReference type="SAM" id="MobiDB-lite"/>
    </source>
</evidence>
<dbReference type="AlphaFoldDB" id="X7Z200"/>
<protein>
    <submittedName>
        <fullName evidence="2">Uncharacterized protein</fullName>
    </submittedName>
</protein>
<dbReference type="PATRIC" id="fig|1299334.3.peg.8991"/>